<reference evidence="1 3" key="1">
    <citation type="submission" date="2018-06" db="EMBL/GenBank/DDBJ databases">
        <authorList>
            <consortium name="Pathogen Informatics"/>
            <person name="Doyle S."/>
        </authorList>
    </citation>
    <scope>NUCLEOTIDE SEQUENCE [LARGE SCALE GENOMIC DNA]</scope>
    <source>
        <strain evidence="1 3">NCTC11159</strain>
    </source>
</reference>
<evidence type="ECO:0000313" key="2">
    <source>
        <dbReference type="EMBL" id="TCU86292.1"/>
    </source>
</evidence>
<proteinExistence type="predicted"/>
<evidence type="ECO:0000313" key="3">
    <source>
        <dbReference type="Proteomes" id="UP000255108"/>
    </source>
</evidence>
<dbReference type="EMBL" id="SMBT01000006">
    <property type="protein sequence ID" value="TCU86292.1"/>
    <property type="molecule type" value="Genomic_DNA"/>
</dbReference>
<dbReference type="Proteomes" id="UP000255108">
    <property type="component" value="Unassembled WGS sequence"/>
</dbReference>
<dbReference type="RefSeq" id="WP_115228472.1">
    <property type="nucleotide sequence ID" value="NZ_CAWOLO010000006.1"/>
</dbReference>
<accession>A0A377SUM8</accession>
<organism evidence="1 3">
    <name type="scientific">Iodobacter fluviatilis</name>
    <dbReference type="NCBI Taxonomy" id="537"/>
    <lineage>
        <taxon>Bacteria</taxon>
        <taxon>Pseudomonadati</taxon>
        <taxon>Pseudomonadota</taxon>
        <taxon>Betaproteobacteria</taxon>
        <taxon>Neisseriales</taxon>
        <taxon>Chitinibacteraceae</taxon>
        <taxon>Iodobacter</taxon>
    </lineage>
</organism>
<dbReference type="EMBL" id="UGHR01000003">
    <property type="protein sequence ID" value="STR44703.1"/>
    <property type="molecule type" value="Genomic_DNA"/>
</dbReference>
<name>A0A377SUM8_9NEIS</name>
<evidence type="ECO:0000313" key="4">
    <source>
        <dbReference type="Proteomes" id="UP000295794"/>
    </source>
</evidence>
<gene>
    <name evidence="2" type="ORF">EV682_106180</name>
    <name evidence="1" type="ORF">NCTC11159_03246</name>
</gene>
<evidence type="ECO:0000313" key="1">
    <source>
        <dbReference type="EMBL" id="STR44703.1"/>
    </source>
</evidence>
<dbReference type="Proteomes" id="UP000295794">
    <property type="component" value="Unassembled WGS sequence"/>
</dbReference>
<dbReference type="AlphaFoldDB" id="A0A377SUM8"/>
<protein>
    <submittedName>
        <fullName evidence="1">Uncharacterized protein</fullName>
    </submittedName>
</protein>
<reference evidence="2 4" key="2">
    <citation type="submission" date="2019-03" db="EMBL/GenBank/DDBJ databases">
        <title>Genomic Encyclopedia of Type Strains, Phase IV (KMG-IV): sequencing the most valuable type-strain genomes for metagenomic binning, comparative biology and taxonomic classification.</title>
        <authorList>
            <person name="Goeker M."/>
        </authorList>
    </citation>
    <scope>NUCLEOTIDE SEQUENCE [LARGE SCALE GENOMIC DNA]</scope>
    <source>
        <strain evidence="2 4">DSM 3764</strain>
    </source>
</reference>
<dbReference type="OrthoDB" id="9155076at2"/>
<keyword evidence="4" id="KW-1185">Reference proteome</keyword>
<sequence>MQFDEVIPDHFNIISRTPLPHVLIEQALMQLGGGGVEGTTFKRNALLSAGWKHASVVSYGKHPTEATAAFNKVRAVLALSQDPAAIMDQLQKK</sequence>